<proteinExistence type="predicted"/>
<feature type="transmembrane region" description="Helical" evidence="1">
    <location>
        <begin position="248"/>
        <end position="269"/>
    </location>
</feature>
<evidence type="ECO:0000313" key="2">
    <source>
        <dbReference type="EMBL" id="TKB56245.1"/>
    </source>
</evidence>
<dbReference type="RefSeq" id="WP_136862975.1">
    <property type="nucleotide sequence ID" value="NZ_SWCJ01000004.1"/>
</dbReference>
<dbReference type="OrthoDB" id="6253879at2"/>
<keyword evidence="1" id="KW-0472">Membrane</keyword>
<dbReference type="Pfam" id="PF11168">
    <property type="entry name" value="DUF2955"/>
    <property type="match status" value="1"/>
</dbReference>
<feature type="transmembrane region" description="Helical" evidence="1">
    <location>
        <begin position="135"/>
        <end position="157"/>
    </location>
</feature>
<protein>
    <submittedName>
        <fullName evidence="2">DUF2955 domain-containing protein</fullName>
    </submittedName>
</protein>
<feature type="transmembrane region" description="Helical" evidence="1">
    <location>
        <begin position="177"/>
        <end position="208"/>
    </location>
</feature>
<keyword evidence="1" id="KW-1133">Transmembrane helix</keyword>
<feature type="transmembrane region" description="Helical" evidence="1">
    <location>
        <begin position="61"/>
        <end position="94"/>
    </location>
</feature>
<sequence length="341" mass="37645">MALFGLTQVQWTSIARITLIVTLTMLSQHLLQFTTSVYLALFPVVAVTRAPSLSTEGLMKAFLPVLAFAVGARFTHELFSAHPFVIWCISLWVFDLVRRRANSPAKVGQMVMPVLTWILIIVFSQQSPIDMTGWVRDMVASILVTLLVVRLVCWFLPAPDVSRPQPPTVDVTFGQRMFFVASLGIGLAFLMMVNLLSAAFCMVPVIIAVSQAQRPAYQGVLINTFKAHVGGCSIALMFQFLLMGHQGSMMVFGVMLLMLVGVVAYSMICSDLADQATHYSGLLGIMLPIQLYMTSTDLGVQDTAMRAWYMTVVLGLLFVWQGVIYGRQKHSVDHRGGRIGC</sequence>
<dbReference type="AlphaFoldDB" id="A0A4U1BPB1"/>
<feature type="transmembrane region" description="Helical" evidence="1">
    <location>
        <begin position="220"/>
        <end position="242"/>
    </location>
</feature>
<comment type="caution">
    <text evidence="2">The sequence shown here is derived from an EMBL/GenBank/DDBJ whole genome shotgun (WGS) entry which is preliminary data.</text>
</comment>
<gene>
    <name evidence="2" type="ORF">FCL42_08510</name>
</gene>
<accession>A0A4U1BPB1</accession>
<keyword evidence="3" id="KW-1185">Reference proteome</keyword>
<keyword evidence="1" id="KW-0812">Transmembrane</keyword>
<feature type="transmembrane region" description="Helical" evidence="1">
    <location>
        <begin position="307"/>
        <end position="325"/>
    </location>
</feature>
<name>A0A4U1BPB1_9GAMM</name>
<reference evidence="2 3" key="1">
    <citation type="submission" date="2019-04" db="EMBL/GenBank/DDBJ databases">
        <authorList>
            <person name="Hwang J.C."/>
        </authorList>
    </citation>
    <scope>NUCLEOTIDE SEQUENCE [LARGE SCALE GENOMIC DNA]</scope>
    <source>
        <strain evidence="2 3">IMCC35002</strain>
    </source>
</reference>
<organism evidence="2 3">
    <name type="scientific">Ferrimonas aestuarii</name>
    <dbReference type="NCBI Taxonomy" id="2569539"/>
    <lineage>
        <taxon>Bacteria</taxon>
        <taxon>Pseudomonadati</taxon>
        <taxon>Pseudomonadota</taxon>
        <taxon>Gammaproteobacteria</taxon>
        <taxon>Alteromonadales</taxon>
        <taxon>Ferrimonadaceae</taxon>
        <taxon>Ferrimonas</taxon>
    </lineage>
</organism>
<dbReference type="EMBL" id="SWCJ01000004">
    <property type="protein sequence ID" value="TKB56245.1"/>
    <property type="molecule type" value="Genomic_DNA"/>
</dbReference>
<dbReference type="Proteomes" id="UP000305675">
    <property type="component" value="Unassembled WGS sequence"/>
</dbReference>
<feature type="transmembrane region" description="Helical" evidence="1">
    <location>
        <begin position="276"/>
        <end position="295"/>
    </location>
</feature>
<evidence type="ECO:0000313" key="3">
    <source>
        <dbReference type="Proteomes" id="UP000305675"/>
    </source>
</evidence>
<dbReference type="InterPro" id="IPR022604">
    <property type="entry name" value="DUF2955"/>
</dbReference>
<evidence type="ECO:0000256" key="1">
    <source>
        <dbReference type="SAM" id="Phobius"/>
    </source>
</evidence>